<feature type="transmembrane region" description="Helical" evidence="1">
    <location>
        <begin position="35"/>
        <end position="58"/>
    </location>
</feature>
<reference evidence="2 3" key="1">
    <citation type="submission" date="2023-03" db="EMBL/GenBank/DDBJ databases">
        <title>Genome insight into feeding habits of ladybird beetles.</title>
        <authorList>
            <person name="Li H.-S."/>
            <person name="Huang Y.-H."/>
            <person name="Pang H."/>
        </authorList>
    </citation>
    <scope>NUCLEOTIDE SEQUENCE [LARGE SCALE GENOMIC DNA]</scope>
    <source>
        <strain evidence="2">SYSU_2023b</strain>
        <tissue evidence="2">Whole body</tissue>
    </source>
</reference>
<protein>
    <submittedName>
        <fullName evidence="2">Uncharacterized protein</fullName>
    </submittedName>
</protein>
<proteinExistence type="predicted"/>
<keyword evidence="1" id="KW-0472">Membrane</keyword>
<sequence length="104" mass="12570">MFSLWVLCKYSREVYFKYLSKEHPRPDPSEKSWQISALFMAMSLLGWLVIGLAVWYFFFSDEDSCCSLTNLIDNLRYMSRRRIYEDQNCIKIRIPRSPFRMHPV</sequence>
<dbReference type="AlphaFoldDB" id="A0AAW1V379"/>
<evidence type="ECO:0000313" key="3">
    <source>
        <dbReference type="Proteomes" id="UP001431783"/>
    </source>
</evidence>
<keyword evidence="1" id="KW-1133">Transmembrane helix</keyword>
<keyword evidence="1" id="KW-0812">Transmembrane</keyword>
<dbReference type="Proteomes" id="UP001431783">
    <property type="component" value="Unassembled WGS sequence"/>
</dbReference>
<evidence type="ECO:0000256" key="1">
    <source>
        <dbReference type="SAM" id="Phobius"/>
    </source>
</evidence>
<keyword evidence="3" id="KW-1185">Reference proteome</keyword>
<gene>
    <name evidence="2" type="ORF">WA026_018396</name>
</gene>
<name>A0AAW1V379_9CUCU</name>
<accession>A0AAW1V379</accession>
<evidence type="ECO:0000313" key="2">
    <source>
        <dbReference type="EMBL" id="KAK9886742.1"/>
    </source>
</evidence>
<dbReference type="EMBL" id="JARQZJ010000102">
    <property type="protein sequence ID" value="KAK9886742.1"/>
    <property type="molecule type" value="Genomic_DNA"/>
</dbReference>
<organism evidence="2 3">
    <name type="scientific">Henosepilachna vigintioctopunctata</name>
    <dbReference type="NCBI Taxonomy" id="420089"/>
    <lineage>
        <taxon>Eukaryota</taxon>
        <taxon>Metazoa</taxon>
        <taxon>Ecdysozoa</taxon>
        <taxon>Arthropoda</taxon>
        <taxon>Hexapoda</taxon>
        <taxon>Insecta</taxon>
        <taxon>Pterygota</taxon>
        <taxon>Neoptera</taxon>
        <taxon>Endopterygota</taxon>
        <taxon>Coleoptera</taxon>
        <taxon>Polyphaga</taxon>
        <taxon>Cucujiformia</taxon>
        <taxon>Coccinelloidea</taxon>
        <taxon>Coccinellidae</taxon>
        <taxon>Epilachninae</taxon>
        <taxon>Epilachnini</taxon>
        <taxon>Henosepilachna</taxon>
    </lineage>
</organism>
<comment type="caution">
    <text evidence="2">The sequence shown here is derived from an EMBL/GenBank/DDBJ whole genome shotgun (WGS) entry which is preliminary data.</text>
</comment>